<name>A0A246J320_9BURK</name>
<keyword evidence="1" id="KW-0732">Signal</keyword>
<reference evidence="2 3" key="1">
    <citation type="journal article" date="2008" name="Int. J. Syst. Evol. Microbiol.">
        <title>Description of Roseateles aquatilis sp. nov. and Roseateles terrae sp. nov., in the class Betaproteobacteria, and emended description of the genus Roseateles.</title>
        <authorList>
            <person name="Gomila M."/>
            <person name="Bowien B."/>
            <person name="Falsen E."/>
            <person name="Moore E.R."/>
            <person name="Lalucat J."/>
        </authorList>
    </citation>
    <scope>NUCLEOTIDE SEQUENCE [LARGE SCALE GENOMIC DNA]</scope>
    <source>
        <strain evidence="2 3">CCUG 48205</strain>
    </source>
</reference>
<accession>A0A246J320</accession>
<protein>
    <recommendedName>
        <fullName evidence="4">H-type lectin domain-containing protein</fullName>
    </recommendedName>
</protein>
<dbReference type="EMBL" id="NIOF01000010">
    <property type="protein sequence ID" value="OWQ86988.1"/>
    <property type="molecule type" value="Genomic_DNA"/>
</dbReference>
<comment type="caution">
    <text evidence="2">The sequence shown here is derived from an EMBL/GenBank/DDBJ whole genome shotgun (WGS) entry which is preliminary data.</text>
</comment>
<dbReference type="Proteomes" id="UP000197468">
    <property type="component" value="Unassembled WGS sequence"/>
</dbReference>
<organism evidence="2 3">
    <name type="scientific">Roseateles aquatilis</name>
    <dbReference type="NCBI Taxonomy" id="431061"/>
    <lineage>
        <taxon>Bacteria</taxon>
        <taxon>Pseudomonadati</taxon>
        <taxon>Pseudomonadota</taxon>
        <taxon>Betaproteobacteria</taxon>
        <taxon>Burkholderiales</taxon>
        <taxon>Sphaerotilaceae</taxon>
        <taxon>Roseateles</taxon>
    </lineage>
</organism>
<evidence type="ECO:0000256" key="1">
    <source>
        <dbReference type="SAM" id="SignalP"/>
    </source>
</evidence>
<keyword evidence="3" id="KW-1185">Reference proteome</keyword>
<evidence type="ECO:0000313" key="2">
    <source>
        <dbReference type="EMBL" id="OWQ86988.1"/>
    </source>
</evidence>
<evidence type="ECO:0000313" key="3">
    <source>
        <dbReference type="Proteomes" id="UP000197468"/>
    </source>
</evidence>
<gene>
    <name evidence="2" type="ORF">CDN99_20035</name>
</gene>
<proteinExistence type="predicted"/>
<feature type="signal peptide" evidence="1">
    <location>
        <begin position="1"/>
        <end position="39"/>
    </location>
</feature>
<dbReference type="AlphaFoldDB" id="A0A246J320"/>
<dbReference type="RefSeq" id="WP_141100881.1">
    <property type="nucleotide sequence ID" value="NZ_NIOF01000010.1"/>
</dbReference>
<evidence type="ECO:0008006" key="4">
    <source>
        <dbReference type="Google" id="ProtNLM"/>
    </source>
</evidence>
<sequence length="140" mass="14875">MKRMQRTAKAVSRRSSRAARAMLIGMLAMASLGSQTALAAAGDTGPVYLQSVGVLAVADGGHLAGNMEIEVRGGFTLPPGVVCDTRYITTLQATDADLRMFTLLTAAHLKGKSVRLRITDDPARRAFIGRCSLMWVGVDP</sequence>
<feature type="chain" id="PRO_5012987155" description="H-type lectin domain-containing protein" evidence="1">
    <location>
        <begin position="40"/>
        <end position="140"/>
    </location>
</feature>
<dbReference type="OrthoDB" id="9155017at2"/>